<keyword evidence="7" id="KW-0539">Nucleus</keyword>
<comment type="caution">
    <text evidence="13">The sequence shown here is derived from an EMBL/GenBank/DDBJ whole genome shotgun (WGS) entry which is preliminary data.</text>
</comment>
<evidence type="ECO:0000256" key="3">
    <source>
        <dbReference type="ARBA" id="ARBA00022454"/>
    </source>
</evidence>
<feature type="coiled-coil region" evidence="8">
    <location>
        <begin position="29"/>
        <end position="56"/>
    </location>
</feature>
<name>A0AAD7UHL3_9STRA</name>
<dbReference type="Gene3D" id="2.170.270.10">
    <property type="entry name" value="SET domain"/>
    <property type="match status" value="1"/>
</dbReference>
<gene>
    <name evidence="13" type="ORF">CTAYLR_004308</name>
</gene>
<dbReference type="AlphaFoldDB" id="A0AAD7UHL3"/>
<keyword evidence="4" id="KW-0489">Methyltransferase</keyword>
<feature type="region of interest" description="Disordered" evidence="9">
    <location>
        <begin position="839"/>
        <end position="867"/>
    </location>
</feature>
<protein>
    <recommendedName>
        <fullName evidence="15">Histone-lysine N-methyltransferase</fullName>
    </recommendedName>
</protein>
<evidence type="ECO:0008006" key="15">
    <source>
        <dbReference type="Google" id="ProtNLM"/>
    </source>
</evidence>
<dbReference type="InterPro" id="IPR046341">
    <property type="entry name" value="SET_dom_sf"/>
</dbReference>
<dbReference type="Pfam" id="PF17907">
    <property type="entry name" value="AWS"/>
    <property type="match status" value="1"/>
</dbReference>
<keyword evidence="14" id="KW-1185">Reference proteome</keyword>
<feature type="compositionally biased region" description="Basic residues" evidence="9">
    <location>
        <begin position="950"/>
        <end position="959"/>
    </location>
</feature>
<dbReference type="SMART" id="SM00317">
    <property type="entry name" value="SET"/>
    <property type="match status" value="1"/>
</dbReference>
<evidence type="ECO:0000259" key="11">
    <source>
        <dbReference type="PROSITE" id="PS50868"/>
    </source>
</evidence>
<keyword evidence="5" id="KW-0808">Transferase</keyword>
<evidence type="ECO:0000256" key="2">
    <source>
        <dbReference type="ARBA" id="ARBA00004286"/>
    </source>
</evidence>
<evidence type="ECO:0000256" key="5">
    <source>
        <dbReference type="ARBA" id="ARBA00022679"/>
    </source>
</evidence>
<feature type="region of interest" description="Disordered" evidence="9">
    <location>
        <begin position="374"/>
        <end position="522"/>
    </location>
</feature>
<dbReference type="Proteomes" id="UP001230188">
    <property type="component" value="Unassembled WGS sequence"/>
</dbReference>
<feature type="compositionally biased region" description="Basic and acidic residues" evidence="9">
    <location>
        <begin position="472"/>
        <end position="485"/>
    </location>
</feature>
<sequence>MPRGGRRQCAVTEEDAAAEARRMVDSYVYVKQGALYEEEEEEVVKEEEEEDVCEEKCLKAAYRAIWQPPRQRQRKRRRALRLPAIEFCEVDFELPPEVYAEVVENREAEAARSGGNREPEVAMREFELVRRNVVEERSRSGEVTGKCGCGPESLCREGGCPNRAAFIECAPETCDLGKACQNRRLQRCRGAARGLEVRPAGPKGLGLFAARHYEPGDLVGEYLGEVMDSAKYASLARSRRERHCYFMRLGDHVIDASRKGGLCRFLNHSCAPNAEAERWSVNGDRRVAITVVTPIAPGDEITIDYDWKGAEDGRPCHCGAPTCRGLMASEFNNVEEEEEEEEEEQQQDRPHSWEALAEMLHAWNNPRSFVLEVQSQPDDGTTPEEEEEEEEEEETPDECGVEEDDNDDDTTPEEEEEDEEAFCPRRSLRLKAAAAARERPYLPHREDSPEEETDDEDSREQTGESPEEETEESHQKDARPKAVDPRRRRAALVVREELSETSSSEETSDQAPRVSDDVSPVAEDSLPAANDAAFAPPPPVIKPTKAVLDAAKRRADYLRRANVTLPEPVAPAAPPVDNDDVVLEPQARQLLAALPASYVEKIKARIRDGEIKNPCSYIVRAERKVRDLAARAREEVPPLEDDEAFSRLDLAAKRTLASLPPEDIQDIKHKLQNGEIRYPKSYIIRAARRLRAKFDALEPPPAEPDDDDNDLVISDLLDPRASAALASMPEKTAGKIKRKLRDGGIRDPRSYILKVRGNAEVLEAVREQEKAALLEVPEDENHLDGDDPGKVDDDPLAGLDDEVKEALAELPANYQEKIQRKMREGKVRTPTSYILNIRRTYRRESDESSPRDGRGAAAFDDDDDDDFASLDAETKDALFSFPQNDIQSIRRKHRKGEIHVLKNYIIQAYRNFQERLKTDRILSLRQSRPESRRLLQPVVASSSSSAAPVSRRRRASRRR</sequence>
<comment type="subcellular location">
    <subcellularLocation>
        <location evidence="2">Chromosome</location>
    </subcellularLocation>
    <subcellularLocation>
        <location evidence="1">Nucleus</location>
    </subcellularLocation>
</comment>
<feature type="domain" description="AWS" evidence="12">
    <location>
        <begin position="142"/>
        <end position="189"/>
    </location>
</feature>
<dbReference type="GO" id="GO:0032259">
    <property type="term" value="P:methylation"/>
    <property type="evidence" value="ECO:0007669"/>
    <property type="project" value="UniProtKB-KW"/>
</dbReference>
<dbReference type="InterPro" id="IPR050777">
    <property type="entry name" value="SET2_Histone-Lys_MeTrsfase"/>
</dbReference>
<keyword evidence="8" id="KW-0175">Coiled coil</keyword>
<proteinExistence type="predicted"/>
<dbReference type="PANTHER" id="PTHR22884">
    <property type="entry name" value="SET DOMAIN PROTEINS"/>
    <property type="match status" value="1"/>
</dbReference>
<feature type="domain" description="SET" evidence="10">
    <location>
        <begin position="193"/>
        <end position="306"/>
    </location>
</feature>
<evidence type="ECO:0000256" key="6">
    <source>
        <dbReference type="ARBA" id="ARBA00022691"/>
    </source>
</evidence>
<feature type="compositionally biased region" description="Low complexity" evidence="9">
    <location>
        <begin position="937"/>
        <end position="949"/>
    </location>
</feature>
<evidence type="ECO:0000259" key="10">
    <source>
        <dbReference type="PROSITE" id="PS50280"/>
    </source>
</evidence>
<dbReference type="Pfam" id="PF00856">
    <property type="entry name" value="SET"/>
    <property type="match status" value="1"/>
</dbReference>
<dbReference type="InterPro" id="IPR006560">
    <property type="entry name" value="AWS_dom"/>
</dbReference>
<evidence type="ECO:0000313" key="13">
    <source>
        <dbReference type="EMBL" id="KAJ8604914.1"/>
    </source>
</evidence>
<evidence type="ECO:0000313" key="14">
    <source>
        <dbReference type="Proteomes" id="UP001230188"/>
    </source>
</evidence>
<evidence type="ECO:0000256" key="9">
    <source>
        <dbReference type="SAM" id="MobiDB-lite"/>
    </source>
</evidence>
<feature type="compositionally biased region" description="Acidic residues" evidence="9">
    <location>
        <begin position="381"/>
        <end position="421"/>
    </location>
</feature>
<dbReference type="EMBL" id="JAQMWT010000320">
    <property type="protein sequence ID" value="KAJ8604914.1"/>
    <property type="molecule type" value="Genomic_DNA"/>
</dbReference>
<dbReference type="SUPFAM" id="SSF82199">
    <property type="entry name" value="SET domain"/>
    <property type="match status" value="1"/>
</dbReference>
<dbReference type="SMART" id="SM00570">
    <property type="entry name" value="AWS"/>
    <property type="match status" value="1"/>
</dbReference>
<feature type="compositionally biased region" description="Acidic residues" evidence="9">
    <location>
        <begin position="448"/>
        <end position="458"/>
    </location>
</feature>
<dbReference type="InterPro" id="IPR001214">
    <property type="entry name" value="SET_dom"/>
</dbReference>
<feature type="domain" description="Post-SET" evidence="11">
    <location>
        <begin position="312"/>
        <end position="328"/>
    </location>
</feature>
<dbReference type="InterPro" id="IPR003616">
    <property type="entry name" value="Post-SET_dom"/>
</dbReference>
<keyword evidence="6" id="KW-0949">S-adenosyl-L-methionine</keyword>
<evidence type="ECO:0000256" key="7">
    <source>
        <dbReference type="ARBA" id="ARBA00023242"/>
    </source>
</evidence>
<evidence type="ECO:0000256" key="4">
    <source>
        <dbReference type="ARBA" id="ARBA00022603"/>
    </source>
</evidence>
<organism evidence="13 14">
    <name type="scientific">Chrysophaeum taylorii</name>
    <dbReference type="NCBI Taxonomy" id="2483200"/>
    <lineage>
        <taxon>Eukaryota</taxon>
        <taxon>Sar</taxon>
        <taxon>Stramenopiles</taxon>
        <taxon>Ochrophyta</taxon>
        <taxon>Pelagophyceae</taxon>
        <taxon>Pelagomonadales</taxon>
        <taxon>Pelagomonadaceae</taxon>
        <taxon>Chrysophaeum</taxon>
    </lineage>
</organism>
<dbReference type="PROSITE" id="PS50280">
    <property type="entry name" value="SET"/>
    <property type="match status" value="1"/>
</dbReference>
<dbReference type="GO" id="GO:0042054">
    <property type="term" value="F:histone methyltransferase activity"/>
    <property type="evidence" value="ECO:0007669"/>
    <property type="project" value="InterPro"/>
</dbReference>
<reference evidence="13" key="1">
    <citation type="submission" date="2023-01" db="EMBL/GenBank/DDBJ databases">
        <title>Metagenome sequencing of chrysophaentin producing Chrysophaeum taylorii.</title>
        <authorList>
            <person name="Davison J."/>
            <person name="Bewley C."/>
        </authorList>
    </citation>
    <scope>NUCLEOTIDE SEQUENCE</scope>
    <source>
        <strain evidence="13">NIES-1699</strain>
    </source>
</reference>
<keyword evidence="3" id="KW-0158">Chromosome</keyword>
<dbReference type="GO" id="GO:0005694">
    <property type="term" value="C:chromosome"/>
    <property type="evidence" value="ECO:0007669"/>
    <property type="project" value="UniProtKB-SubCell"/>
</dbReference>
<dbReference type="PROSITE" id="PS50868">
    <property type="entry name" value="POST_SET"/>
    <property type="match status" value="1"/>
</dbReference>
<evidence type="ECO:0000256" key="8">
    <source>
        <dbReference type="SAM" id="Coils"/>
    </source>
</evidence>
<dbReference type="GO" id="GO:0005634">
    <property type="term" value="C:nucleus"/>
    <property type="evidence" value="ECO:0007669"/>
    <property type="project" value="UniProtKB-SubCell"/>
</dbReference>
<dbReference type="PROSITE" id="PS51215">
    <property type="entry name" value="AWS"/>
    <property type="match status" value="1"/>
</dbReference>
<accession>A0AAD7UHL3</accession>
<evidence type="ECO:0000256" key="1">
    <source>
        <dbReference type="ARBA" id="ARBA00004123"/>
    </source>
</evidence>
<feature type="region of interest" description="Disordered" evidence="9">
    <location>
        <begin position="932"/>
        <end position="959"/>
    </location>
</feature>
<evidence type="ECO:0000259" key="12">
    <source>
        <dbReference type="PROSITE" id="PS51215"/>
    </source>
</evidence>
<feature type="compositionally biased region" description="Basic and acidic residues" evidence="9">
    <location>
        <begin position="842"/>
        <end position="854"/>
    </location>
</feature>
<feature type="compositionally biased region" description="Basic and acidic residues" evidence="9">
    <location>
        <begin position="436"/>
        <end position="447"/>
    </location>
</feature>